<proteinExistence type="predicted"/>
<gene>
    <name evidence="3" type="ORF">KA717_38900</name>
</gene>
<dbReference type="SUPFAM" id="SSF48371">
    <property type="entry name" value="ARM repeat"/>
    <property type="match status" value="1"/>
</dbReference>
<evidence type="ECO:0000256" key="2">
    <source>
        <dbReference type="ARBA" id="ARBA00022738"/>
    </source>
</evidence>
<reference evidence="3" key="1">
    <citation type="submission" date="2021-04" db="EMBL/GenBank/DDBJ databases">
        <title>Genome sequence of Woronichinia naegeliana from Washington state freshwater lake bloom.</title>
        <authorList>
            <person name="Dreher T.W."/>
        </authorList>
    </citation>
    <scope>NUCLEOTIDE SEQUENCE</scope>
    <source>
        <strain evidence="3">WA131</strain>
    </source>
</reference>
<dbReference type="Proteomes" id="UP001065613">
    <property type="component" value="Chromosome"/>
</dbReference>
<accession>A0A977L3J6</accession>
<dbReference type="KEGG" id="wna:KA717_38900"/>
<dbReference type="AlphaFoldDB" id="A0A977L3J6"/>
<sequence length="48" mass="5105">MGCEDAVPALCNILLTDQMPEVRRMAAKSLGMIGSEKTGSSEFSMLGQ</sequence>
<dbReference type="EMBL" id="CP073041">
    <property type="protein sequence ID" value="UXE64919.1"/>
    <property type="molecule type" value="Genomic_DNA"/>
</dbReference>
<dbReference type="InterPro" id="IPR011989">
    <property type="entry name" value="ARM-like"/>
</dbReference>
<dbReference type="GO" id="GO:0030089">
    <property type="term" value="C:phycobilisome"/>
    <property type="evidence" value="ECO:0007669"/>
    <property type="project" value="UniProtKB-KW"/>
</dbReference>
<dbReference type="Gene3D" id="1.25.10.10">
    <property type="entry name" value="Leucine-rich Repeat Variant"/>
    <property type="match status" value="1"/>
</dbReference>
<evidence type="ECO:0000256" key="1">
    <source>
        <dbReference type="ARBA" id="ARBA00022549"/>
    </source>
</evidence>
<evidence type="ECO:0000313" key="3">
    <source>
        <dbReference type="EMBL" id="UXE64919.1"/>
    </source>
</evidence>
<keyword evidence="1" id="KW-0042">Antenna complex</keyword>
<keyword evidence="2" id="KW-0605">Phycobilisome</keyword>
<organism evidence="3">
    <name type="scientific">Woronichinia naegeliana WA131</name>
    <dbReference type="NCBI Taxonomy" id="2824559"/>
    <lineage>
        <taxon>Bacteria</taxon>
        <taxon>Bacillati</taxon>
        <taxon>Cyanobacteriota</taxon>
        <taxon>Cyanophyceae</taxon>
        <taxon>Synechococcales</taxon>
        <taxon>Coelosphaeriaceae</taxon>
        <taxon>Woronichinia</taxon>
    </lineage>
</organism>
<protein>
    <submittedName>
        <fullName evidence="3">HEAT repeat domain-containing protein</fullName>
    </submittedName>
</protein>
<name>A0A977L3J6_9CYAN</name>
<dbReference type="InterPro" id="IPR016024">
    <property type="entry name" value="ARM-type_fold"/>
</dbReference>
<dbReference type="Pfam" id="PF13646">
    <property type="entry name" value="HEAT_2"/>
    <property type="match status" value="1"/>
</dbReference>